<feature type="transmembrane region" description="Helical" evidence="10">
    <location>
        <begin position="12"/>
        <end position="34"/>
    </location>
</feature>
<comment type="subcellular location">
    <subcellularLocation>
        <location evidence="1">Cell membrane</location>
        <topology evidence="1">Multi-pass membrane protein</topology>
    </subcellularLocation>
</comment>
<reference evidence="11" key="1">
    <citation type="submission" date="2024-05" db="EMBL/GenBank/DDBJ databases">
        <title>Isolation and characterization of Sporomusa carbonis sp. nov., a carboxydotrophic hydrogenogen in the genus of Sporomusa isolated from a charcoal burning pile.</title>
        <authorList>
            <person name="Boeer T."/>
            <person name="Rosenbaum F."/>
            <person name="Eysell L."/>
            <person name="Mueller V."/>
            <person name="Daniel R."/>
            <person name="Poehlein A."/>
        </authorList>
    </citation>
    <scope>NUCLEOTIDE SEQUENCE [LARGE SCALE GENOMIC DNA]</scope>
    <source>
        <strain evidence="11">DSM 3132</strain>
    </source>
</reference>
<accession>A0ABZ3J9L2</accession>
<feature type="transmembrane region" description="Helical" evidence="10">
    <location>
        <begin position="141"/>
        <end position="160"/>
    </location>
</feature>
<proteinExistence type="inferred from homology"/>
<evidence type="ECO:0000256" key="1">
    <source>
        <dbReference type="ARBA" id="ARBA00004651"/>
    </source>
</evidence>
<dbReference type="RefSeq" id="WP_093794015.1">
    <property type="nucleotide sequence ID" value="NZ_CP155571.1"/>
</dbReference>
<keyword evidence="2" id="KW-0813">Transport</keyword>
<gene>
    <name evidence="11" type="primary">livH_1</name>
    <name evidence="11" type="ORF">SPACI_049220</name>
</gene>
<evidence type="ECO:0000256" key="7">
    <source>
        <dbReference type="ARBA" id="ARBA00022989"/>
    </source>
</evidence>
<evidence type="ECO:0000256" key="3">
    <source>
        <dbReference type="ARBA" id="ARBA00022475"/>
    </source>
</evidence>
<feature type="transmembrane region" description="Helical" evidence="10">
    <location>
        <begin position="54"/>
        <end position="76"/>
    </location>
</feature>
<dbReference type="Pfam" id="PF02653">
    <property type="entry name" value="BPD_transp_2"/>
    <property type="match status" value="1"/>
</dbReference>
<keyword evidence="4" id="KW-0997">Cell inner membrane</keyword>
<organism evidence="11 12">
    <name type="scientific">Sporomusa acidovorans (strain ATCC 49682 / DSM 3132 / Mol)</name>
    <dbReference type="NCBI Taxonomy" id="1123286"/>
    <lineage>
        <taxon>Bacteria</taxon>
        <taxon>Bacillati</taxon>
        <taxon>Bacillota</taxon>
        <taxon>Negativicutes</taxon>
        <taxon>Selenomonadales</taxon>
        <taxon>Sporomusaceae</taxon>
        <taxon>Sporomusa</taxon>
    </lineage>
</organism>
<feature type="transmembrane region" description="Helical" evidence="10">
    <location>
        <begin position="189"/>
        <end position="214"/>
    </location>
</feature>
<keyword evidence="3" id="KW-1003">Cell membrane</keyword>
<dbReference type="Proteomes" id="UP000216052">
    <property type="component" value="Chromosome"/>
</dbReference>
<dbReference type="EMBL" id="CP155571">
    <property type="protein sequence ID" value="XFO74811.1"/>
    <property type="molecule type" value="Genomic_DNA"/>
</dbReference>
<evidence type="ECO:0000256" key="2">
    <source>
        <dbReference type="ARBA" id="ARBA00022448"/>
    </source>
</evidence>
<keyword evidence="7 10" id="KW-1133">Transmembrane helix</keyword>
<dbReference type="InterPro" id="IPR001851">
    <property type="entry name" value="ABC_transp_permease"/>
</dbReference>
<dbReference type="PANTHER" id="PTHR11795">
    <property type="entry name" value="BRANCHED-CHAIN AMINO ACID TRANSPORT SYSTEM PERMEASE PROTEIN LIVH"/>
    <property type="match status" value="1"/>
</dbReference>
<sequence length="292" mass="31109">MLQQIINGLALGGVYALIAIGWTVVFGIVGLINWTHGEVFMIGAFAGYLVITTYQVNFFVALLVAMFVGGLVAYLIERIAYRPLRTGPKLALFITALGASIFIRNLAAIIWEPQARAYPPTFEASVISWQLGSTVLTVNTLQILIFAVTLVIMAFLQWFITRTMMGKAMLAASQDLEAVSLMGVDVNRLITITFWVSGILGGAAGVLVGVLYAIDPMMGAMAGLKGWAVAVLGGVGSISGAMVAGLLLGVIENISTTFISSGYRDAIAFIIMIATLVIKPTGLMGFKFEDKV</sequence>
<feature type="transmembrane region" description="Helical" evidence="10">
    <location>
        <begin position="88"/>
        <end position="111"/>
    </location>
</feature>
<dbReference type="CDD" id="cd06582">
    <property type="entry name" value="TM_PBP1_LivH_like"/>
    <property type="match status" value="1"/>
</dbReference>
<evidence type="ECO:0000256" key="9">
    <source>
        <dbReference type="ARBA" id="ARBA00037998"/>
    </source>
</evidence>
<evidence type="ECO:0000313" key="11">
    <source>
        <dbReference type="EMBL" id="XFO74811.1"/>
    </source>
</evidence>
<evidence type="ECO:0000256" key="10">
    <source>
        <dbReference type="SAM" id="Phobius"/>
    </source>
</evidence>
<dbReference type="PANTHER" id="PTHR11795:SF371">
    <property type="entry name" value="HIGH-AFFINITY BRANCHED-CHAIN AMINO ACID TRANSPORT SYSTEM PERMEASE PROTEIN LIVH"/>
    <property type="match status" value="1"/>
</dbReference>
<evidence type="ECO:0000256" key="4">
    <source>
        <dbReference type="ARBA" id="ARBA00022519"/>
    </source>
</evidence>
<dbReference type="InterPro" id="IPR052157">
    <property type="entry name" value="BCAA_transport_permease"/>
</dbReference>
<evidence type="ECO:0000256" key="6">
    <source>
        <dbReference type="ARBA" id="ARBA00022970"/>
    </source>
</evidence>
<comment type="similarity">
    <text evidence="9">Belongs to the binding-protein-dependent transport system permease family. LivHM subfamily.</text>
</comment>
<evidence type="ECO:0000256" key="8">
    <source>
        <dbReference type="ARBA" id="ARBA00023136"/>
    </source>
</evidence>
<keyword evidence="12" id="KW-1185">Reference proteome</keyword>
<keyword evidence="5 10" id="KW-0812">Transmembrane</keyword>
<keyword evidence="8 10" id="KW-0472">Membrane</keyword>
<feature type="transmembrane region" description="Helical" evidence="10">
    <location>
        <begin position="226"/>
        <end position="251"/>
    </location>
</feature>
<protein>
    <submittedName>
        <fullName evidence="11">High-affinity branched-chain amino acid transport system permease protein LivH</fullName>
    </submittedName>
</protein>
<feature type="transmembrane region" description="Helical" evidence="10">
    <location>
        <begin position="263"/>
        <end position="286"/>
    </location>
</feature>
<keyword evidence="6" id="KW-0029">Amino-acid transport</keyword>
<name>A0ABZ3J9L2_SPOA4</name>
<evidence type="ECO:0000313" key="12">
    <source>
        <dbReference type="Proteomes" id="UP000216052"/>
    </source>
</evidence>
<evidence type="ECO:0000256" key="5">
    <source>
        <dbReference type="ARBA" id="ARBA00022692"/>
    </source>
</evidence>